<gene>
    <name evidence="1" type="ORF">DYBT9275_05284</name>
</gene>
<accession>A0A916NNI6</accession>
<sequence length="34" mass="3950">MPVGLGRPKDLSELVLPLTNILFWFRLLSEEIHD</sequence>
<comment type="caution">
    <text evidence="1">The sequence shown here is derived from an EMBL/GenBank/DDBJ whole genome shotgun (WGS) entry which is preliminary data.</text>
</comment>
<dbReference type="EMBL" id="CAJRAF010000002">
    <property type="protein sequence ID" value="CAG5012927.1"/>
    <property type="molecule type" value="Genomic_DNA"/>
</dbReference>
<dbReference type="Proteomes" id="UP000680038">
    <property type="component" value="Unassembled WGS sequence"/>
</dbReference>
<reference evidence="1" key="1">
    <citation type="submission" date="2021-04" db="EMBL/GenBank/DDBJ databases">
        <authorList>
            <person name="Rodrigo-Torres L."/>
            <person name="Arahal R. D."/>
            <person name="Lucena T."/>
        </authorList>
    </citation>
    <scope>NUCLEOTIDE SEQUENCE</scope>
    <source>
        <strain evidence="1">CECT 9275</strain>
    </source>
</reference>
<name>A0A916NNI6_9BACT</name>
<organism evidence="1 2">
    <name type="scientific">Dyadobacter helix</name>
    <dbReference type="NCBI Taxonomy" id="2822344"/>
    <lineage>
        <taxon>Bacteria</taxon>
        <taxon>Pseudomonadati</taxon>
        <taxon>Bacteroidota</taxon>
        <taxon>Cytophagia</taxon>
        <taxon>Cytophagales</taxon>
        <taxon>Spirosomataceae</taxon>
        <taxon>Dyadobacter</taxon>
    </lineage>
</organism>
<proteinExistence type="predicted"/>
<evidence type="ECO:0000313" key="1">
    <source>
        <dbReference type="EMBL" id="CAG5012927.1"/>
    </source>
</evidence>
<dbReference type="AlphaFoldDB" id="A0A916NNI6"/>
<keyword evidence="2" id="KW-1185">Reference proteome</keyword>
<evidence type="ECO:0000313" key="2">
    <source>
        <dbReference type="Proteomes" id="UP000680038"/>
    </source>
</evidence>
<protein>
    <submittedName>
        <fullName evidence="1">Uncharacterized protein</fullName>
    </submittedName>
</protein>